<keyword evidence="2" id="KW-0449">Lipoprotein</keyword>
<reference evidence="2 3" key="1">
    <citation type="journal article" date="2016" name="C (Basel)">
        <title>Selective Growth of and Electricity Production by Marine Exoelectrogenic Bacteria in Self-Aggregated Hydrogel of Microbially Reduced Graphene Oxide.</title>
        <authorList>
            <person name="Yoshida N."/>
            <person name="Goto Y."/>
            <person name="Miyata Y."/>
        </authorList>
    </citation>
    <scope>NUCLEOTIDE SEQUENCE [LARGE SCALE GENOMIC DNA]</scope>
    <source>
        <strain evidence="2 3">NIT-T3</strain>
    </source>
</reference>
<gene>
    <name evidence="2" type="ORF">DESUT3_20380</name>
</gene>
<sequence length="704" mass="79157">MIFSGSEKIGLILLALTAALAFPPGASGQEESSLKKSLLEGSLEPGYGFVSTRGNPGRAAEYSLLHSSATLGLGFKALFPNHRLRLDGTFRNESDFQGEADIDYRGLVRLHASSEALFHNLDHFPAAPPERDDALKPATPATPWVRFSDRQPGDDYSVEVKQNRVALRTRLPSFPLHFNLGYWRLDRQGRVQLSYLEEGDAAGSGSCNQCHVQSRRKKLDQVTEEVTAGFDAHLGFIDLGFEQVIREFREREDAPQDSFGGLLSTLSPPTTFRNPGTYQHDFAPDSRLLTSTLRAHTSVSGGLVGAAAFTLGKRENRSDPADFGPVEAETEFRKAAGDLTLTPNEFWTFNFRYRMLDQDSSNSDRLSVAGLESEVEVRDNVDLTRGIYAAQASFRPTRKLTLKAEFERRELHRGNTGGPVEPQFSSPFAIDPVWELPEEENINRYRLSFYSRPINRTALKLNGWYQFQTSDDPAYATTPHRGHQVFASVAWSPSPVWGALANARLQKDRNNHSEINQFEEPSGQLTRFELDRRSDQQSLTAGLWANPVDTLGLSLNYGFFGKRVLQDLVYGSDPLNTSFLEQDARFSQSVHTATLAANWRVFEDLRLLGEARYSRSHSEFDPDFSSRDLTLFGFPDPVTVDSGELRELSEVDLRQLGFQAGMDWTAGKNWRWSLRYNFSDYDEVDHDKFDGTVHVYMVSLARSW</sequence>
<feature type="chain" id="PRO_5046065636" evidence="1">
    <location>
        <begin position="29"/>
        <end position="704"/>
    </location>
</feature>
<dbReference type="RefSeq" id="WP_221252403.1">
    <property type="nucleotide sequence ID" value="NZ_AP024355.1"/>
</dbReference>
<feature type="signal peptide" evidence="1">
    <location>
        <begin position="1"/>
        <end position="28"/>
    </location>
</feature>
<evidence type="ECO:0000313" key="2">
    <source>
        <dbReference type="EMBL" id="BCR04969.1"/>
    </source>
</evidence>
<keyword evidence="1" id="KW-0732">Signal</keyword>
<evidence type="ECO:0000313" key="3">
    <source>
        <dbReference type="Proteomes" id="UP001319827"/>
    </source>
</evidence>
<name>A0ABM8HW75_9BACT</name>
<evidence type="ECO:0000256" key="1">
    <source>
        <dbReference type="SAM" id="SignalP"/>
    </source>
</evidence>
<dbReference type="SUPFAM" id="SSF56935">
    <property type="entry name" value="Porins"/>
    <property type="match status" value="2"/>
</dbReference>
<dbReference type="EMBL" id="AP024355">
    <property type="protein sequence ID" value="BCR04969.1"/>
    <property type="molecule type" value="Genomic_DNA"/>
</dbReference>
<protein>
    <submittedName>
        <fullName evidence="2">Outer membrane channel lipoprotein</fullName>
    </submittedName>
</protein>
<keyword evidence="3" id="KW-1185">Reference proteome</keyword>
<accession>A0ABM8HW75</accession>
<reference evidence="2 3" key="2">
    <citation type="journal article" date="2021" name="Int. J. Syst. Evol. Microbiol.">
        <title>Isolation and Polyphasic Characterization of Desulfuromonas versatilis sp. Nov., an Electrogenic Bacteria Capable of Versatile Metabolism Isolated from a Graphene Oxide-Reducing Enrichment Culture.</title>
        <authorList>
            <person name="Xie L."/>
            <person name="Yoshida N."/>
            <person name="Ishii S."/>
            <person name="Meng L."/>
        </authorList>
    </citation>
    <scope>NUCLEOTIDE SEQUENCE [LARGE SCALE GENOMIC DNA]</scope>
    <source>
        <strain evidence="2 3">NIT-T3</strain>
    </source>
</reference>
<dbReference type="Proteomes" id="UP001319827">
    <property type="component" value="Chromosome"/>
</dbReference>
<proteinExistence type="predicted"/>
<organism evidence="2 3">
    <name type="scientific">Desulfuromonas versatilis</name>
    <dbReference type="NCBI Taxonomy" id="2802975"/>
    <lineage>
        <taxon>Bacteria</taxon>
        <taxon>Pseudomonadati</taxon>
        <taxon>Thermodesulfobacteriota</taxon>
        <taxon>Desulfuromonadia</taxon>
        <taxon>Desulfuromonadales</taxon>
        <taxon>Desulfuromonadaceae</taxon>
        <taxon>Desulfuromonas</taxon>
    </lineage>
</organism>